<feature type="transmembrane region" description="Helical" evidence="1">
    <location>
        <begin position="159"/>
        <end position="180"/>
    </location>
</feature>
<name>A0A1L9VS87_ASPGL</name>
<feature type="transmembrane region" description="Helical" evidence="1">
    <location>
        <begin position="120"/>
        <end position="139"/>
    </location>
</feature>
<accession>A0A1L9VS87</accession>
<reference evidence="3" key="1">
    <citation type="journal article" date="2017" name="Genome Biol.">
        <title>Comparative genomics reveals high biological diversity and specific adaptations in the industrially and medically important fungal genus Aspergillus.</title>
        <authorList>
            <person name="de Vries R.P."/>
            <person name="Riley R."/>
            <person name="Wiebenga A."/>
            <person name="Aguilar-Osorio G."/>
            <person name="Amillis S."/>
            <person name="Uchima C.A."/>
            <person name="Anderluh G."/>
            <person name="Asadollahi M."/>
            <person name="Askin M."/>
            <person name="Barry K."/>
            <person name="Battaglia E."/>
            <person name="Bayram O."/>
            <person name="Benocci T."/>
            <person name="Braus-Stromeyer S.A."/>
            <person name="Caldana C."/>
            <person name="Canovas D."/>
            <person name="Cerqueira G.C."/>
            <person name="Chen F."/>
            <person name="Chen W."/>
            <person name="Choi C."/>
            <person name="Clum A."/>
            <person name="Dos Santos R.A."/>
            <person name="Damasio A.R."/>
            <person name="Diallinas G."/>
            <person name="Emri T."/>
            <person name="Fekete E."/>
            <person name="Flipphi M."/>
            <person name="Freyberg S."/>
            <person name="Gallo A."/>
            <person name="Gournas C."/>
            <person name="Habgood R."/>
            <person name="Hainaut M."/>
            <person name="Harispe M.L."/>
            <person name="Henrissat B."/>
            <person name="Hilden K.S."/>
            <person name="Hope R."/>
            <person name="Hossain A."/>
            <person name="Karabika E."/>
            <person name="Karaffa L."/>
            <person name="Karanyi Z."/>
            <person name="Krasevec N."/>
            <person name="Kuo A."/>
            <person name="Kusch H."/>
            <person name="LaButti K."/>
            <person name="Lagendijk E.L."/>
            <person name="Lapidus A."/>
            <person name="Levasseur A."/>
            <person name="Lindquist E."/>
            <person name="Lipzen A."/>
            <person name="Logrieco A.F."/>
            <person name="MacCabe A."/>
            <person name="Maekelae M.R."/>
            <person name="Malavazi I."/>
            <person name="Melin P."/>
            <person name="Meyer V."/>
            <person name="Mielnichuk N."/>
            <person name="Miskei M."/>
            <person name="Molnar A.P."/>
            <person name="Mule G."/>
            <person name="Ngan C.Y."/>
            <person name="Orejas M."/>
            <person name="Orosz E."/>
            <person name="Ouedraogo J.P."/>
            <person name="Overkamp K.M."/>
            <person name="Park H.-S."/>
            <person name="Perrone G."/>
            <person name="Piumi F."/>
            <person name="Punt P.J."/>
            <person name="Ram A.F."/>
            <person name="Ramon A."/>
            <person name="Rauscher S."/>
            <person name="Record E."/>
            <person name="Riano-Pachon D.M."/>
            <person name="Robert V."/>
            <person name="Roehrig J."/>
            <person name="Ruller R."/>
            <person name="Salamov A."/>
            <person name="Salih N.S."/>
            <person name="Samson R.A."/>
            <person name="Sandor E."/>
            <person name="Sanguinetti M."/>
            <person name="Schuetze T."/>
            <person name="Sepcic K."/>
            <person name="Shelest E."/>
            <person name="Sherlock G."/>
            <person name="Sophianopoulou V."/>
            <person name="Squina F.M."/>
            <person name="Sun H."/>
            <person name="Susca A."/>
            <person name="Todd R.B."/>
            <person name="Tsang A."/>
            <person name="Unkles S.E."/>
            <person name="van de Wiele N."/>
            <person name="van Rossen-Uffink D."/>
            <person name="Oliveira J.V."/>
            <person name="Vesth T.C."/>
            <person name="Visser J."/>
            <person name="Yu J.-H."/>
            <person name="Zhou M."/>
            <person name="Andersen M.R."/>
            <person name="Archer D.B."/>
            <person name="Baker S.E."/>
            <person name="Benoit I."/>
            <person name="Brakhage A.A."/>
            <person name="Braus G.H."/>
            <person name="Fischer R."/>
            <person name="Frisvad J.C."/>
            <person name="Goldman G.H."/>
            <person name="Houbraken J."/>
            <person name="Oakley B."/>
            <person name="Pocsi I."/>
            <person name="Scazzocchio C."/>
            <person name="Seiboth B."/>
            <person name="vanKuyk P.A."/>
            <person name="Wortman J."/>
            <person name="Dyer P.S."/>
            <person name="Grigoriev I.V."/>
        </authorList>
    </citation>
    <scope>NUCLEOTIDE SEQUENCE [LARGE SCALE GENOMIC DNA]</scope>
    <source>
        <strain evidence="3">CBS 516.65</strain>
    </source>
</reference>
<gene>
    <name evidence="2" type="ORF">ASPGLDRAFT_33671</name>
</gene>
<dbReference type="OrthoDB" id="7464126at2759"/>
<keyword evidence="3" id="KW-1185">Reference proteome</keyword>
<dbReference type="GeneID" id="34460604"/>
<evidence type="ECO:0000256" key="1">
    <source>
        <dbReference type="SAM" id="Phobius"/>
    </source>
</evidence>
<dbReference type="RefSeq" id="XP_022403477.1">
    <property type="nucleotide sequence ID" value="XM_022544343.1"/>
</dbReference>
<keyword evidence="1" id="KW-0812">Transmembrane</keyword>
<dbReference type="EMBL" id="KV878892">
    <property type="protein sequence ID" value="OJJ86788.1"/>
    <property type="molecule type" value="Genomic_DNA"/>
</dbReference>
<evidence type="ECO:0000313" key="3">
    <source>
        <dbReference type="Proteomes" id="UP000184300"/>
    </source>
</evidence>
<sequence>MLILTTHHTPFRHMLCDQEHNNGGIARVFGRPKILKVVFEENSRDGEFYDTYEGTKRIAAKSGIYTFREHLNKKKVWEEHRPISWASHYHTDNDSEGFAPNPNLSLNVGIKHPPPWMFKFVALFGLLVQCGVLAYAGLVTYCLRWDKDGLVVPGYGFPVYTSGTLLLSIGMFLCACLIEMSTKERIFRKRPDSNRMFFYWIQPGNQVIGDQVFGSFAHCDKRAPLTHYITSMAGFLLQFIGSRASHSSIAVVQLGVTLVMSGIRASLRSRRLHKHDNLMGFDPDRYEGYELDWLASTMAINSFEVLIAGRSLDSDMEDIIEKLSELGLSIIKKRPTGQTSENVPVMWGVIQDLCHQERK</sequence>
<keyword evidence="1" id="KW-1133">Transmembrane helix</keyword>
<organism evidence="2 3">
    <name type="scientific">Aspergillus glaucus CBS 516.65</name>
    <dbReference type="NCBI Taxonomy" id="1160497"/>
    <lineage>
        <taxon>Eukaryota</taxon>
        <taxon>Fungi</taxon>
        <taxon>Dikarya</taxon>
        <taxon>Ascomycota</taxon>
        <taxon>Pezizomycotina</taxon>
        <taxon>Eurotiomycetes</taxon>
        <taxon>Eurotiomycetidae</taxon>
        <taxon>Eurotiales</taxon>
        <taxon>Aspergillaceae</taxon>
        <taxon>Aspergillus</taxon>
        <taxon>Aspergillus subgen. Aspergillus</taxon>
    </lineage>
</organism>
<dbReference type="STRING" id="1160497.A0A1L9VS87"/>
<dbReference type="VEuPathDB" id="FungiDB:ASPGLDRAFT_33671"/>
<protein>
    <submittedName>
        <fullName evidence="2">Uncharacterized protein</fullName>
    </submittedName>
</protein>
<proteinExistence type="predicted"/>
<keyword evidence="1" id="KW-0472">Membrane</keyword>
<dbReference type="Proteomes" id="UP000184300">
    <property type="component" value="Unassembled WGS sequence"/>
</dbReference>
<dbReference type="AlphaFoldDB" id="A0A1L9VS87"/>
<evidence type="ECO:0000313" key="2">
    <source>
        <dbReference type="EMBL" id="OJJ86788.1"/>
    </source>
</evidence>